<sequence length="113" mass="12881">MLRKRMSVDFQQLANSTGFLVQGTHLLIVRYSPYSRSRCCDVFVRAACFIQPDGPERLGGSLPHLHLASGDLRGHLPGTNGHSRSKMDDRNFKNLAEKWFDKRNHLVCLHCNM</sequence>
<reference evidence="1" key="1">
    <citation type="submission" date="2021-01" db="UniProtKB">
        <authorList>
            <consortium name="EnsemblMetazoa"/>
        </authorList>
    </citation>
    <scope>IDENTIFICATION</scope>
</reference>
<dbReference type="RefSeq" id="XP_022654043.1">
    <property type="nucleotide sequence ID" value="XM_022798308.1"/>
</dbReference>
<dbReference type="Proteomes" id="UP000594260">
    <property type="component" value="Unplaced"/>
</dbReference>
<keyword evidence="2" id="KW-1185">Reference proteome</keyword>
<evidence type="ECO:0000313" key="2">
    <source>
        <dbReference type="Proteomes" id="UP000594260"/>
    </source>
</evidence>
<dbReference type="EnsemblMetazoa" id="XM_022798308">
    <property type="protein sequence ID" value="XP_022654043"/>
    <property type="gene ID" value="LOC111247422"/>
</dbReference>
<dbReference type="AlphaFoldDB" id="A0A7M7JLP4"/>
<proteinExistence type="predicted"/>
<dbReference type="GeneID" id="111247422"/>
<name>A0A7M7JLP4_VARDE</name>
<accession>A0A7M7JLP4</accession>
<protein>
    <submittedName>
        <fullName evidence="1">Uncharacterized protein</fullName>
    </submittedName>
</protein>
<evidence type="ECO:0000313" key="1">
    <source>
        <dbReference type="EnsemblMetazoa" id="XP_022654043"/>
    </source>
</evidence>
<organism evidence="1 2">
    <name type="scientific">Varroa destructor</name>
    <name type="common">Honeybee mite</name>
    <dbReference type="NCBI Taxonomy" id="109461"/>
    <lineage>
        <taxon>Eukaryota</taxon>
        <taxon>Metazoa</taxon>
        <taxon>Ecdysozoa</taxon>
        <taxon>Arthropoda</taxon>
        <taxon>Chelicerata</taxon>
        <taxon>Arachnida</taxon>
        <taxon>Acari</taxon>
        <taxon>Parasitiformes</taxon>
        <taxon>Mesostigmata</taxon>
        <taxon>Gamasina</taxon>
        <taxon>Dermanyssoidea</taxon>
        <taxon>Varroidae</taxon>
        <taxon>Varroa</taxon>
    </lineage>
</organism>